<keyword evidence="1" id="KW-0812">Transmembrane</keyword>
<proteinExistence type="predicted"/>
<keyword evidence="1" id="KW-1133">Transmembrane helix</keyword>
<feature type="transmembrane region" description="Helical" evidence="1">
    <location>
        <begin position="241"/>
        <end position="262"/>
    </location>
</feature>
<evidence type="ECO:0000313" key="3">
    <source>
        <dbReference type="Proteomes" id="UP000267536"/>
    </source>
</evidence>
<evidence type="ECO:0000256" key="1">
    <source>
        <dbReference type="SAM" id="Phobius"/>
    </source>
</evidence>
<comment type="caution">
    <text evidence="2">The sequence shown here is derived from an EMBL/GenBank/DDBJ whole genome shotgun (WGS) entry which is preliminary data.</text>
</comment>
<dbReference type="Proteomes" id="UP000267536">
    <property type="component" value="Unassembled WGS sequence"/>
</dbReference>
<feature type="transmembrane region" description="Helical" evidence="1">
    <location>
        <begin position="31"/>
        <end position="52"/>
    </location>
</feature>
<keyword evidence="3" id="KW-1185">Reference proteome</keyword>
<sequence length="278" mass="28250">MVRSPIAVRKSLPVMHTDRHRPVPTTTTARIVALGILTVALAAATTLAPWLLTGPGPGGMATAFCSAFAHFWKSGSSTPPADLTALVDDWRRFHIAKAVIGLALLATACRLAIALYRGTSESTRRRPLRALPAGALAAIALVIVTANIQGAIAPLSSLLPFLSGSGDPTTRAIASQAHTELIASAGGGFTAPLQVLVDDFARYHAVIAVIAGILTVGVLGAAGVVFRAAAIAPRDARTPPLARAAALTLVALTTGVVCAANVSSAAESAQALAMFFGG</sequence>
<name>A0A3N4GWC8_9ACTN</name>
<reference evidence="2 3" key="1">
    <citation type="submission" date="2018-11" db="EMBL/GenBank/DDBJ databases">
        <title>Draft genome sequence of Gordonia sp. RS15-1S isolated from rice stems.</title>
        <authorList>
            <person name="Muangham S."/>
        </authorList>
    </citation>
    <scope>NUCLEOTIDE SEQUENCE [LARGE SCALE GENOMIC DNA]</scope>
    <source>
        <strain evidence="2 3">RS15-1S</strain>
    </source>
</reference>
<keyword evidence="1" id="KW-0472">Membrane</keyword>
<organism evidence="2 3">
    <name type="scientific">Gordonia oryzae</name>
    <dbReference type="NCBI Taxonomy" id="2487349"/>
    <lineage>
        <taxon>Bacteria</taxon>
        <taxon>Bacillati</taxon>
        <taxon>Actinomycetota</taxon>
        <taxon>Actinomycetes</taxon>
        <taxon>Mycobacteriales</taxon>
        <taxon>Gordoniaceae</taxon>
        <taxon>Gordonia</taxon>
    </lineage>
</organism>
<protein>
    <submittedName>
        <fullName evidence="2">Uncharacterized protein</fullName>
    </submittedName>
</protein>
<gene>
    <name evidence="2" type="ORF">EF294_03060</name>
</gene>
<feature type="transmembrane region" description="Helical" evidence="1">
    <location>
        <begin position="95"/>
        <end position="116"/>
    </location>
</feature>
<evidence type="ECO:0000313" key="2">
    <source>
        <dbReference type="EMBL" id="RPA65737.1"/>
    </source>
</evidence>
<dbReference type="OrthoDB" id="3824322at2"/>
<feature type="transmembrane region" description="Helical" evidence="1">
    <location>
        <begin position="203"/>
        <end position="229"/>
    </location>
</feature>
<accession>A0A3N4GWC8</accession>
<dbReference type="EMBL" id="RKMH01000002">
    <property type="protein sequence ID" value="RPA65737.1"/>
    <property type="molecule type" value="Genomic_DNA"/>
</dbReference>
<feature type="transmembrane region" description="Helical" evidence="1">
    <location>
        <begin position="128"/>
        <end position="152"/>
    </location>
</feature>
<dbReference type="AlphaFoldDB" id="A0A3N4GWC8"/>